<sequence length="378" mass="42838">MKYLRFSAVPLFYMPLLVLSILWGGWAPLLNLLFIFACYFIFDRFSDHGGVQDAGRWPLMLDGLMYLHVIQSLIAVGAVLLIASDHAHEFMQELARLADMPALAERQWTLVQIFIAAVSTGFVLSINMVVGHELTHRTISKFDMLAGHLALAIVGDSQFAISHVHCHHKNVATTQDAATARRGESIYRFIIRSSLEQYAEAWAFEKARLSRLSRSVYGFGNRLIPGFAITLLIIAISISVAGVMGLAVYLVVVVTSKITYECTNYIQHYGLVREPGAKVRLAHSWDCRSAFSSAVLLNLTRHSDHHANPNKKYWSLGNLESPVLIEHGYVVQIFRSLFPRYWFRIMEGKLEYWEKHHATAAEFKIMSEQRRKLRSGNV</sequence>
<dbReference type="InterPro" id="IPR005804">
    <property type="entry name" value="FA_desaturase_dom"/>
</dbReference>
<evidence type="ECO:0000256" key="5">
    <source>
        <dbReference type="ARBA" id="ARBA00022692"/>
    </source>
</evidence>
<reference evidence="14 15" key="1">
    <citation type="submission" date="2020-04" db="EMBL/GenBank/DDBJ databases">
        <title>Molecular characterization of pseudomonads from Agaricus bisporus reveal novel blotch 2 pathogens in Western Europe.</title>
        <authorList>
            <person name="Taparia T."/>
            <person name="Krijger M."/>
            <person name="Haynes E."/>
            <person name="Elpinstone J.G."/>
            <person name="Noble R."/>
            <person name="Van Der Wolf J."/>
        </authorList>
    </citation>
    <scope>NUCLEOTIDE SEQUENCE [LARGE SCALE GENOMIC DNA]</scope>
    <source>
        <strain evidence="14 15">H7001</strain>
    </source>
</reference>
<dbReference type="Proteomes" id="UP000539985">
    <property type="component" value="Unassembled WGS sequence"/>
</dbReference>
<proteinExistence type="inferred from homology"/>
<evidence type="ECO:0000256" key="3">
    <source>
        <dbReference type="ARBA" id="ARBA00022475"/>
    </source>
</evidence>
<evidence type="ECO:0000256" key="12">
    <source>
        <dbReference type="SAM" id="Phobius"/>
    </source>
</evidence>
<feature type="transmembrane region" description="Helical" evidence="12">
    <location>
        <begin position="223"/>
        <end position="252"/>
    </location>
</feature>
<evidence type="ECO:0000256" key="2">
    <source>
        <dbReference type="ARBA" id="ARBA00010823"/>
    </source>
</evidence>
<keyword evidence="5 12" id="KW-0812">Transmembrane</keyword>
<feature type="transmembrane region" description="Helical" evidence="12">
    <location>
        <begin position="12"/>
        <end position="42"/>
    </location>
</feature>
<dbReference type="GO" id="GO:0004497">
    <property type="term" value="F:monooxygenase activity"/>
    <property type="evidence" value="ECO:0007669"/>
    <property type="project" value="UniProtKB-KW"/>
</dbReference>
<feature type="transmembrane region" description="Helical" evidence="12">
    <location>
        <begin position="110"/>
        <end position="130"/>
    </location>
</feature>
<keyword evidence="3" id="KW-1003">Cell membrane</keyword>
<evidence type="ECO:0000313" key="14">
    <source>
        <dbReference type="EMBL" id="NWB99521.1"/>
    </source>
</evidence>
<evidence type="ECO:0000256" key="4">
    <source>
        <dbReference type="ARBA" id="ARBA00022519"/>
    </source>
</evidence>
<dbReference type="RefSeq" id="WP_177105115.1">
    <property type="nucleotide sequence ID" value="NZ_JACAQB010000024.1"/>
</dbReference>
<dbReference type="EMBL" id="JACAQB010000024">
    <property type="protein sequence ID" value="NWB99521.1"/>
    <property type="molecule type" value="Genomic_DNA"/>
</dbReference>
<dbReference type="PANTHER" id="PTHR38674">
    <property type="entry name" value="ALKANE 1-MONOOXYGENASE 1"/>
    <property type="match status" value="1"/>
</dbReference>
<evidence type="ECO:0000256" key="11">
    <source>
        <dbReference type="ARBA" id="ARBA00023136"/>
    </source>
</evidence>
<dbReference type="InterPro" id="IPR033885">
    <property type="entry name" value="AlkB/XylM"/>
</dbReference>
<keyword evidence="4" id="KW-0997">Cell inner membrane</keyword>
<evidence type="ECO:0000256" key="6">
    <source>
        <dbReference type="ARBA" id="ARBA00022723"/>
    </source>
</evidence>
<dbReference type="GO" id="GO:0005886">
    <property type="term" value="C:plasma membrane"/>
    <property type="evidence" value="ECO:0007669"/>
    <property type="project" value="UniProtKB-SubCell"/>
</dbReference>
<dbReference type="PANTHER" id="PTHR38674:SF1">
    <property type="entry name" value="ALKANE 1-MONOOXYGENASE 1"/>
    <property type="match status" value="1"/>
</dbReference>
<evidence type="ECO:0000313" key="15">
    <source>
        <dbReference type="Proteomes" id="UP000539985"/>
    </source>
</evidence>
<comment type="subcellular location">
    <subcellularLocation>
        <location evidence="1">Cell inner membrane</location>
        <topology evidence="1">Multi-pass membrane protein</topology>
    </subcellularLocation>
</comment>
<comment type="caution">
    <text evidence="14">The sequence shown here is derived from an EMBL/GenBank/DDBJ whole genome shotgun (WGS) entry which is preliminary data.</text>
</comment>
<dbReference type="AlphaFoldDB" id="A0A7Y7XH05"/>
<keyword evidence="10" id="KW-0503">Monooxygenase</keyword>
<organism evidence="14 15">
    <name type="scientific">Pseudomonas gingeri</name>
    <dbReference type="NCBI Taxonomy" id="117681"/>
    <lineage>
        <taxon>Bacteria</taxon>
        <taxon>Pseudomonadati</taxon>
        <taxon>Pseudomonadota</taxon>
        <taxon>Gammaproteobacteria</taxon>
        <taxon>Pseudomonadales</taxon>
        <taxon>Pseudomonadaceae</taxon>
        <taxon>Pseudomonas</taxon>
    </lineage>
</organism>
<evidence type="ECO:0000256" key="1">
    <source>
        <dbReference type="ARBA" id="ARBA00004429"/>
    </source>
</evidence>
<keyword evidence="9" id="KW-0408">Iron</keyword>
<keyword evidence="8" id="KW-0560">Oxidoreductase</keyword>
<evidence type="ECO:0000256" key="9">
    <source>
        <dbReference type="ARBA" id="ARBA00023004"/>
    </source>
</evidence>
<dbReference type="Pfam" id="PF00487">
    <property type="entry name" value="FA_desaturase"/>
    <property type="match status" value="1"/>
</dbReference>
<feature type="transmembrane region" description="Helical" evidence="12">
    <location>
        <begin position="63"/>
        <end position="83"/>
    </location>
</feature>
<evidence type="ECO:0000256" key="8">
    <source>
        <dbReference type="ARBA" id="ARBA00023002"/>
    </source>
</evidence>
<keyword evidence="11 12" id="KW-0472">Membrane</keyword>
<accession>A0A7Y7XH05</accession>
<comment type="similarity">
    <text evidence="2">Belongs to the fatty acid desaturase type 1 family. AlkB subfamily.</text>
</comment>
<evidence type="ECO:0000256" key="7">
    <source>
        <dbReference type="ARBA" id="ARBA00022989"/>
    </source>
</evidence>
<protein>
    <submittedName>
        <fullName evidence="14">Fatty acid desaturase</fullName>
    </submittedName>
</protein>
<keyword evidence="7 12" id="KW-1133">Transmembrane helix</keyword>
<dbReference type="GO" id="GO:0006629">
    <property type="term" value="P:lipid metabolic process"/>
    <property type="evidence" value="ECO:0007669"/>
    <property type="project" value="InterPro"/>
</dbReference>
<feature type="domain" description="Fatty acid desaturase" evidence="13">
    <location>
        <begin position="114"/>
        <end position="319"/>
    </location>
</feature>
<gene>
    <name evidence="14" type="ORF">HX882_26890</name>
</gene>
<keyword evidence="6" id="KW-0479">Metal-binding</keyword>
<dbReference type="GO" id="GO:0046872">
    <property type="term" value="F:metal ion binding"/>
    <property type="evidence" value="ECO:0007669"/>
    <property type="project" value="UniProtKB-KW"/>
</dbReference>
<evidence type="ECO:0000256" key="10">
    <source>
        <dbReference type="ARBA" id="ARBA00023033"/>
    </source>
</evidence>
<evidence type="ECO:0000259" key="13">
    <source>
        <dbReference type="Pfam" id="PF00487"/>
    </source>
</evidence>
<name>A0A7Y7XH05_9PSED</name>